<dbReference type="InterPro" id="IPR004878">
    <property type="entry name" value="Otopetrin"/>
</dbReference>
<feature type="region of interest" description="Disordered" evidence="12">
    <location>
        <begin position="34"/>
        <end position="65"/>
    </location>
</feature>
<keyword evidence="7 13" id="KW-1133">Transmembrane helix</keyword>
<keyword evidence="5 13" id="KW-0812">Transmembrane</keyword>
<evidence type="ECO:0000256" key="2">
    <source>
        <dbReference type="ARBA" id="ARBA00006513"/>
    </source>
</evidence>
<keyword evidence="9 13" id="KW-0472">Membrane</keyword>
<evidence type="ECO:0000256" key="5">
    <source>
        <dbReference type="ARBA" id="ARBA00022692"/>
    </source>
</evidence>
<protein>
    <submittedName>
        <fullName evidence="14">Similar to OtopLc: Proton channel OtopLc (Drosophila melanogaster)</fullName>
    </submittedName>
</protein>
<comment type="subcellular location">
    <subcellularLocation>
        <location evidence="1">Cell membrane</location>
        <topology evidence="1">Multi-pass membrane protein</topology>
    </subcellularLocation>
</comment>
<feature type="transmembrane region" description="Helical" evidence="13">
    <location>
        <begin position="199"/>
        <end position="221"/>
    </location>
</feature>
<evidence type="ECO:0000313" key="15">
    <source>
        <dbReference type="Proteomes" id="UP000786811"/>
    </source>
</evidence>
<name>A0A8J2H773_COTCN</name>
<keyword evidence="3" id="KW-0813">Transport</keyword>
<evidence type="ECO:0000256" key="10">
    <source>
        <dbReference type="ARBA" id="ARBA00023303"/>
    </source>
</evidence>
<feature type="region of interest" description="Disordered" evidence="12">
    <location>
        <begin position="1"/>
        <end position="22"/>
    </location>
</feature>
<gene>
    <name evidence="14" type="ORF">HICCMSTLAB_LOCUS3232</name>
</gene>
<dbReference type="GO" id="GO:0015252">
    <property type="term" value="F:proton channel activity"/>
    <property type="evidence" value="ECO:0007669"/>
    <property type="project" value="InterPro"/>
</dbReference>
<dbReference type="AlphaFoldDB" id="A0A8J2H773"/>
<evidence type="ECO:0000256" key="9">
    <source>
        <dbReference type="ARBA" id="ARBA00023136"/>
    </source>
</evidence>
<feature type="transmembrane region" description="Helical" evidence="13">
    <location>
        <begin position="241"/>
        <end position="260"/>
    </location>
</feature>
<keyword evidence="8" id="KW-0406">Ion transport</keyword>
<evidence type="ECO:0000256" key="7">
    <source>
        <dbReference type="ARBA" id="ARBA00022989"/>
    </source>
</evidence>
<comment type="similarity">
    <text evidence="2">Belongs to the otopetrin family.</text>
</comment>
<evidence type="ECO:0000256" key="8">
    <source>
        <dbReference type="ARBA" id="ARBA00023065"/>
    </source>
</evidence>
<dbReference type="PANTHER" id="PTHR21522:SF61">
    <property type="entry name" value="PROTON CHANNEL OTOPLC"/>
    <property type="match status" value="1"/>
</dbReference>
<feature type="compositionally biased region" description="Basic and acidic residues" evidence="12">
    <location>
        <begin position="37"/>
        <end position="53"/>
    </location>
</feature>
<evidence type="ECO:0000256" key="13">
    <source>
        <dbReference type="SAM" id="Phobius"/>
    </source>
</evidence>
<keyword evidence="6" id="KW-0375">Hydrogen ion transport</keyword>
<dbReference type="Proteomes" id="UP000786811">
    <property type="component" value="Unassembled WGS sequence"/>
</dbReference>
<dbReference type="EMBL" id="CAJNRD030001118">
    <property type="protein sequence ID" value="CAG5081261.1"/>
    <property type="molecule type" value="Genomic_DNA"/>
</dbReference>
<evidence type="ECO:0000256" key="4">
    <source>
        <dbReference type="ARBA" id="ARBA00022475"/>
    </source>
</evidence>
<keyword evidence="15" id="KW-1185">Reference proteome</keyword>
<feature type="coiled-coil region" evidence="11">
    <location>
        <begin position="72"/>
        <end position="99"/>
    </location>
</feature>
<dbReference type="GO" id="GO:0005886">
    <property type="term" value="C:plasma membrane"/>
    <property type="evidence" value="ECO:0007669"/>
    <property type="project" value="UniProtKB-SubCell"/>
</dbReference>
<proteinExistence type="inferred from homology"/>
<accession>A0A8J2H773</accession>
<evidence type="ECO:0000256" key="1">
    <source>
        <dbReference type="ARBA" id="ARBA00004651"/>
    </source>
</evidence>
<reference evidence="14" key="1">
    <citation type="submission" date="2021-04" db="EMBL/GenBank/DDBJ databases">
        <authorList>
            <person name="Chebbi M.A.C M."/>
        </authorList>
    </citation>
    <scope>NUCLEOTIDE SEQUENCE</scope>
</reference>
<dbReference type="OrthoDB" id="7614474at2759"/>
<keyword evidence="11" id="KW-0175">Coiled coil</keyword>
<feature type="region of interest" description="Disordered" evidence="12">
    <location>
        <begin position="102"/>
        <end position="130"/>
    </location>
</feature>
<evidence type="ECO:0000256" key="6">
    <source>
        <dbReference type="ARBA" id="ARBA00022781"/>
    </source>
</evidence>
<evidence type="ECO:0000256" key="3">
    <source>
        <dbReference type="ARBA" id="ARBA00022448"/>
    </source>
</evidence>
<keyword evidence="4" id="KW-1003">Cell membrane</keyword>
<organism evidence="14 15">
    <name type="scientific">Cotesia congregata</name>
    <name type="common">Parasitoid wasp</name>
    <name type="synonym">Apanteles congregatus</name>
    <dbReference type="NCBI Taxonomy" id="51543"/>
    <lineage>
        <taxon>Eukaryota</taxon>
        <taxon>Metazoa</taxon>
        <taxon>Ecdysozoa</taxon>
        <taxon>Arthropoda</taxon>
        <taxon>Hexapoda</taxon>
        <taxon>Insecta</taxon>
        <taxon>Pterygota</taxon>
        <taxon>Neoptera</taxon>
        <taxon>Endopterygota</taxon>
        <taxon>Hymenoptera</taxon>
        <taxon>Apocrita</taxon>
        <taxon>Ichneumonoidea</taxon>
        <taxon>Braconidae</taxon>
        <taxon>Microgastrinae</taxon>
        <taxon>Cotesia</taxon>
    </lineage>
</organism>
<comment type="caution">
    <text evidence="14">The sequence shown here is derived from an EMBL/GenBank/DDBJ whole genome shotgun (WGS) entry which is preliminary data.</text>
</comment>
<keyword evidence="10" id="KW-0407">Ion channel</keyword>
<sequence length="280" mass="30647">MGESSPDLSLRLRRGSSDSRDSFYMDFAQGIDSDIEEVTRPRENHIDENHLGEEEIEENFPPLDDICTTIPEEASEELREEEEEEAAAAAAAAAALEAARETSDSSVISGNGKMQKRAQNQNDWPGLPAALPSPASPSAVIVSPETLSRNSSTSPSRTHTVGQFALALPCPPRPIPAVCYPAPTFIEVADDANNKHLGAYALATTLSALYGKLLVVMGIAFPMSEVISSYIPPSFYEAFYLYLYFGSMLFLLCMHSLMLIDGKPKQSNYQIVLFYSLIER</sequence>
<evidence type="ECO:0000313" key="14">
    <source>
        <dbReference type="EMBL" id="CAG5081261.1"/>
    </source>
</evidence>
<dbReference type="PANTHER" id="PTHR21522">
    <property type="entry name" value="PROTON CHANNEL OTOP"/>
    <property type="match status" value="1"/>
</dbReference>
<evidence type="ECO:0000256" key="12">
    <source>
        <dbReference type="SAM" id="MobiDB-lite"/>
    </source>
</evidence>
<evidence type="ECO:0000256" key="11">
    <source>
        <dbReference type="SAM" id="Coils"/>
    </source>
</evidence>